<dbReference type="PANTHER" id="PTHR32071">
    <property type="entry name" value="TRANSCRIPTIONAL REGULATORY PROTEIN"/>
    <property type="match status" value="1"/>
</dbReference>
<dbReference type="PROSITE" id="PS50045">
    <property type="entry name" value="SIGMA54_INTERACT_4"/>
    <property type="match status" value="1"/>
</dbReference>
<dbReference type="InParanoid" id="A0A0D2JNV4"/>
<dbReference type="Pfam" id="PF02954">
    <property type="entry name" value="HTH_8"/>
    <property type="match status" value="1"/>
</dbReference>
<organism evidence="6 7">
    <name type="scientific">Dethiosulfatarculus sandiegensis</name>
    <dbReference type="NCBI Taxonomy" id="1429043"/>
    <lineage>
        <taxon>Bacteria</taxon>
        <taxon>Pseudomonadati</taxon>
        <taxon>Thermodesulfobacteriota</taxon>
        <taxon>Desulfarculia</taxon>
        <taxon>Desulfarculales</taxon>
        <taxon>Desulfarculaceae</taxon>
        <taxon>Dethiosulfatarculus</taxon>
    </lineage>
</organism>
<dbReference type="InterPro" id="IPR058031">
    <property type="entry name" value="AAA_lid_NorR"/>
</dbReference>
<dbReference type="InterPro" id="IPR009057">
    <property type="entry name" value="Homeodomain-like_sf"/>
</dbReference>
<reference evidence="6 7" key="1">
    <citation type="submission" date="2013-11" db="EMBL/GenBank/DDBJ databases">
        <title>Metagenomic analysis of a methanogenic consortium involved in long chain n-alkane degradation.</title>
        <authorList>
            <person name="Davidova I.A."/>
            <person name="Callaghan A.V."/>
            <person name="Wawrik B."/>
            <person name="Pruitt S."/>
            <person name="Marks C."/>
            <person name="Duncan K.E."/>
            <person name="Suflita J.M."/>
        </authorList>
    </citation>
    <scope>NUCLEOTIDE SEQUENCE [LARGE SCALE GENOMIC DNA]</scope>
    <source>
        <strain evidence="6 7">SPR</strain>
    </source>
</reference>
<dbReference type="PROSITE" id="PS00675">
    <property type="entry name" value="SIGMA54_INTERACT_1"/>
    <property type="match status" value="1"/>
</dbReference>
<keyword evidence="1" id="KW-0547">Nucleotide-binding</keyword>
<evidence type="ECO:0000256" key="3">
    <source>
        <dbReference type="ARBA" id="ARBA00023015"/>
    </source>
</evidence>
<dbReference type="Proteomes" id="UP000032233">
    <property type="component" value="Unassembled WGS sequence"/>
</dbReference>
<dbReference type="InterPro" id="IPR002197">
    <property type="entry name" value="HTH_Fis"/>
</dbReference>
<dbReference type="Gene3D" id="1.10.10.60">
    <property type="entry name" value="Homeodomain-like"/>
    <property type="match status" value="1"/>
</dbReference>
<protein>
    <submittedName>
        <fullName evidence="6">ATPase AAA</fullName>
    </submittedName>
</protein>
<dbReference type="CDD" id="cd00009">
    <property type="entry name" value="AAA"/>
    <property type="match status" value="1"/>
</dbReference>
<dbReference type="FunFam" id="3.40.50.300:FF:000006">
    <property type="entry name" value="DNA-binding transcriptional regulator NtrC"/>
    <property type="match status" value="1"/>
</dbReference>
<dbReference type="Gene3D" id="3.40.50.300">
    <property type="entry name" value="P-loop containing nucleotide triphosphate hydrolases"/>
    <property type="match status" value="1"/>
</dbReference>
<dbReference type="Pfam" id="PF00158">
    <property type="entry name" value="Sigma54_activat"/>
    <property type="match status" value="1"/>
</dbReference>
<keyword evidence="4" id="KW-0804">Transcription</keyword>
<evidence type="ECO:0000313" key="6">
    <source>
        <dbReference type="EMBL" id="KIX11175.1"/>
    </source>
</evidence>
<dbReference type="AlphaFoldDB" id="A0A0D2JNV4"/>
<dbReference type="InterPro" id="IPR027417">
    <property type="entry name" value="P-loop_NTPase"/>
</dbReference>
<gene>
    <name evidence="6" type="ORF">X474_26200</name>
</gene>
<keyword evidence="7" id="KW-1185">Reference proteome</keyword>
<dbReference type="InterPro" id="IPR025944">
    <property type="entry name" value="Sigma_54_int_dom_CS"/>
</dbReference>
<dbReference type="SMART" id="SM00382">
    <property type="entry name" value="AAA"/>
    <property type="match status" value="1"/>
</dbReference>
<dbReference type="GO" id="GO:0006355">
    <property type="term" value="P:regulation of DNA-templated transcription"/>
    <property type="evidence" value="ECO:0007669"/>
    <property type="project" value="InterPro"/>
</dbReference>
<dbReference type="InterPro" id="IPR025662">
    <property type="entry name" value="Sigma_54_int_dom_ATP-bd_1"/>
</dbReference>
<feature type="domain" description="Sigma-54 factor interaction" evidence="5">
    <location>
        <begin position="6"/>
        <end position="230"/>
    </location>
</feature>
<dbReference type="PRINTS" id="PR01590">
    <property type="entry name" value="HTHFIS"/>
</dbReference>
<dbReference type="InterPro" id="IPR002078">
    <property type="entry name" value="Sigma_54_int"/>
</dbReference>
<dbReference type="Gene3D" id="1.10.8.60">
    <property type="match status" value="1"/>
</dbReference>
<dbReference type="GO" id="GO:0043565">
    <property type="term" value="F:sequence-specific DNA binding"/>
    <property type="evidence" value="ECO:0007669"/>
    <property type="project" value="InterPro"/>
</dbReference>
<evidence type="ECO:0000256" key="1">
    <source>
        <dbReference type="ARBA" id="ARBA00022741"/>
    </source>
</evidence>
<dbReference type="EMBL" id="AZAC01000067">
    <property type="protein sequence ID" value="KIX11175.1"/>
    <property type="molecule type" value="Genomic_DNA"/>
</dbReference>
<dbReference type="PROSITE" id="PS00688">
    <property type="entry name" value="SIGMA54_INTERACT_3"/>
    <property type="match status" value="1"/>
</dbReference>
<dbReference type="SUPFAM" id="SSF46689">
    <property type="entry name" value="Homeodomain-like"/>
    <property type="match status" value="1"/>
</dbReference>
<name>A0A0D2JNV4_9BACT</name>
<evidence type="ECO:0000313" key="7">
    <source>
        <dbReference type="Proteomes" id="UP000032233"/>
    </source>
</evidence>
<dbReference type="SUPFAM" id="SSF52540">
    <property type="entry name" value="P-loop containing nucleoside triphosphate hydrolases"/>
    <property type="match status" value="1"/>
</dbReference>
<proteinExistence type="predicted"/>
<dbReference type="PANTHER" id="PTHR32071:SF57">
    <property type="entry name" value="C4-DICARBOXYLATE TRANSPORT TRANSCRIPTIONAL REGULATORY PROTEIN DCTD"/>
    <property type="match status" value="1"/>
</dbReference>
<dbReference type="STRING" id="1429043.X474_26200"/>
<accession>A0A0D2JNV4</accession>
<keyword evidence="3" id="KW-0805">Transcription regulation</keyword>
<keyword evidence="2" id="KW-0067">ATP-binding</keyword>
<sequence>MRLGNIIGRSAKMQEVFESIIRAASSDFSIVIYGETGTGKELVSKAIHELSQRNEAPFVPVNCGAIPEELFESEFFGHKKGSFTGAHADKTGFLDQAKGGTIFLDEIGELTQTSQVKLLRALGSGEYTAIGSAQPTKAQFRVIAATNADLEHMAQTGRFRQDLFFRIHVIPVYLPPLRERKEDIPHLAEHILNKLGYSTKISSKDLAILLEYDWPGNVRELYNILERYMAFGNLDFLQVGIKETGVLVPPFVDDELGQTTKGLRDTMMALEKKILISALEQNGWNRSRTAKALDLPRKTLFRKMQKLGITQKTSL</sequence>
<dbReference type="GO" id="GO:0005524">
    <property type="term" value="F:ATP binding"/>
    <property type="evidence" value="ECO:0007669"/>
    <property type="project" value="UniProtKB-KW"/>
</dbReference>
<evidence type="ECO:0000256" key="2">
    <source>
        <dbReference type="ARBA" id="ARBA00022840"/>
    </source>
</evidence>
<evidence type="ECO:0000256" key="4">
    <source>
        <dbReference type="ARBA" id="ARBA00023163"/>
    </source>
</evidence>
<dbReference type="InterPro" id="IPR003593">
    <property type="entry name" value="AAA+_ATPase"/>
</dbReference>
<comment type="caution">
    <text evidence="6">The sequence shown here is derived from an EMBL/GenBank/DDBJ whole genome shotgun (WGS) entry which is preliminary data.</text>
</comment>
<evidence type="ECO:0000259" key="5">
    <source>
        <dbReference type="PROSITE" id="PS50045"/>
    </source>
</evidence>
<dbReference type="Pfam" id="PF25601">
    <property type="entry name" value="AAA_lid_14"/>
    <property type="match status" value="1"/>
</dbReference>